<feature type="compositionally biased region" description="Basic and acidic residues" evidence="1">
    <location>
        <begin position="28"/>
        <end position="40"/>
    </location>
</feature>
<comment type="caution">
    <text evidence="2">The sequence shown here is derived from an EMBL/GenBank/DDBJ whole genome shotgun (WGS) entry which is preliminary data.</text>
</comment>
<evidence type="ECO:0000313" key="3">
    <source>
        <dbReference type="Proteomes" id="UP000823941"/>
    </source>
</evidence>
<sequence>MMMMMMNNCSKFPQGRTPSASPKSSSTKTKDKKEAKALKKESKRIKKQEKKKRKQSKPKQKKDEKLQTLRCCNPYCDVPVVALPPQAPPQPPPQQSGAVAVCAQCCYCCMQTGSYCCLIAAAGCVACINGCCYGWCGPEYGTFRPCNCHCKRPPCPQPLPCVMDVLPSCFPMRFYNPYADPNTVCLTLTRASCLPPRGRAACAPCTPGDIIDRYTYWGRPRGSWCECWAVAASAACHVAALLPRCYRLGAWLACLGLRAALAAWRQSCCRCCC</sequence>
<reference evidence="2 3" key="1">
    <citation type="submission" date="2021-06" db="EMBL/GenBank/DDBJ databases">
        <title>A haploid diamondback moth (Plutella xylostella L.) genome assembly resolves 31 chromosomes and identifies a diamide resistance mutation.</title>
        <authorList>
            <person name="Ward C.M."/>
            <person name="Perry K.D."/>
            <person name="Baker G."/>
            <person name="Powis K."/>
            <person name="Heckel D.G."/>
            <person name="Baxter S.W."/>
        </authorList>
    </citation>
    <scope>NUCLEOTIDE SEQUENCE [LARGE SCALE GENOMIC DNA]</scope>
    <source>
        <strain evidence="2 3">LV</strain>
        <tissue evidence="2">Single pupa</tissue>
    </source>
</reference>
<feature type="compositionally biased region" description="Low complexity" evidence="1">
    <location>
        <begin position="17"/>
        <end position="27"/>
    </location>
</feature>
<name>A0ABQ7PZF9_PLUXY</name>
<keyword evidence="3" id="KW-1185">Reference proteome</keyword>
<organism evidence="2 3">
    <name type="scientific">Plutella xylostella</name>
    <name type="common">Diamondback moth</name>
    <name type="synonym">Plutella maculipennis</name>
    <dbReference type="NCBI Taxonomy" id="51655"/>
    <lineage>
        <taxon>Eukaryota</taxon>
        <taxon>Metazoa</taxon>
        <taxon>Ecdysozoa</taxon>
        <taxon>Arthropoda</taxon>
        <taxon>Hexapoda</taxon>
        <taxon>Insecta</taxon>
        <taxon>Pterygota</taxon>
        <taxon>Neoptera</taxon>
        <taxon>Endopterygota</taxon>
        <taxon>Lepidoptera</taxon>
        <taxon>Glossata</taxon>
        <taxon>Ditrysia</taxon>
        <taxon>Yponomeutoidea</taxon>
        <taxon>Plutellidae</taxon>
        <taxon>Plutella</taxon>
    </lineage>
</organism>
<proteinExistence type="predicted"/>
<gene>
    <name evidence="2" type="ORF">JYU34_017856</name>
</gene>
<feature type="region of interest" description="Disordered" evidence="1">
    <location>
        <begin position="1"/>
        <end position="65"/>
    </location>
</feature>
<feature type="compositionally biased region" description="Basic residues" evidence="1">
    <location>
        <begin position="41"/>
        <end position="60"/>
    </location>
</feature>
<protein>
    <submittedName>
        <fullName evidence="2">Uncharacterized protein</fullName>
    </submittedName>
</protein>
<dbReference type="EMBL" id="JAHIBW010000024">
    <property type="protein sequence ID" value="KAG7298269.1"/>
    <property type="molecule type" value="Genomic_DNA"/>
</dbReference>
<accession>A0ABQ7PZF9</accession>
<evidence type="ECO:0000256" key="1">
    <source>
        <dbReference type="SAM" id="MobiDB-lite"/>
    </source>
</evidence>
<evidence type="ECO:0000313" key="2">
    <source>
        <dbReference type="EMBL" id="KAG7298269.1"/>
    </source>
</evidence>
<dbReference type="Proteomes" id="UP000823941">
    <property type="component" value="Chromosome 24"/>
</dbReference>